<dbReference type="PROSITE" id="PS50022">
    <property type="entry name" value="FA58C_3"/>
    <property type="match status" value="2"/>
</dbReference>
<dbReference type="EMBL" id="PGTZ01000006">
    <property type="protein sequence ID" value="PJI95070.1"/>
    <property type="molecule type" value="Genomic_DNA"/>
</dbReference>
<reference evidence="3 4" key="1">
    <citation type="submission" date="2017-11" db="EMBL/GenBank/DDBJ databases">
        <title>Genomic Encyclopedia of Archaeal and Bacterial Type Strains, Phase II (KMG-II): From Individual Species to Whole Genera.</title>
        <authorList>
            <person name="Goeker M."/>
        </authorList>
    </citation>
    <scope>NUCLEOTIDE SEQUENCE [LARGE SCALE GENOMIC DNA]</scope>
    <source>
        <strain evidence="3 4">DSM 22413</strain>
    </source>
</reference>
<feature type="compositionally biased region" description="Low complexity" evidence="1">
    <location>
        <begin position="191"/>
        <end position="202"/>
    </location>
</feature>
<feature type="region of interest" description="Disordered" evidence="1">
    <location>
        <begin position="332"/>
        <end position="369"/>
    </location>
</feature>
<dbReference type="Gene3D" id="2.60.120.260">
    <property type="entry name" value="Galactose-binding domain-like"/>
    <property type="match status" value="2"/>
</dbReference>
<feature type="region of interest" description="Disordered" evidence="1">
    <location>
        <begin position="178"/>
        <end position="202"/>
    </location>
</feature>
<dbReference type="Proteomes" id="UP000231586">
    <property type="component" value="Unassembled WGS sequence"/>
</dbReference>
<dbReference type="InterPro" id="IPR051941">
    <property type="entry name" value="BG_Antigen-Binding_Lectin"/>
</dbReference>
<gene>
    <name evidence="3" type="ORF">CLV34_0923</name>
</gene>
<feature type="domain" description="F5/8 type C" evidence="2">
    <location>
        <begin position="194"/>
        <end position="330"/>
    </location>
</feature>
<comment type="caution">
    <text evidence="3">The sequence shown here is derived from an EMBL/GenBank/DDBJ whole genome shotgun (WGS) entry which is preliminary data.</text>
</comment>
<dbReference type="PANTHER" id="PTHR45713:SF6">
    <property type="entry name" value="F5_8 TYPE C DOMAIN-CONTAINING PROTEIN"/>
    <property type="match status" value="1"/>
</dbReference>
<evidence type="ECO:0000313" key="3">
    <source>
        <dbReference type="EMBL" id="PJI95070.1"/>
    </source>
</evidence>
<dbReference type="InterPro" id="IPR059186">
    <property type="entry name" value="SACTE_4363"/>
</dbReference>
<evidence type="ECO:0000259" key="2">
    <source>
        <dbReference type="PROSITE" id="PS50022"/>
    </source>
</evidence>
<keyword evidence="4" id="KW-1185">Reference proteome</keyword>
<dbReference type="SMART" id="SM00231">
    <property type="entry name" value="FA58C"/>
    <property type="match status" value="2"/>
</dbReference>
<feature type="compositionally biased region" description="Low complexity" evidence="1">
    <location>
        <begin position="332"/>
        <end position="359"/>
    </location>
</feature>
<dbReference type="SUPFAM" id="SSF49785">
    <property type="entry name" value="Galactose-binding domain-like"/>
    <property type="match status" value="2"/>
</dbReference>
<dbReference type="RefSeq" id="WP_100348992.1">
    <property type="nucleotide sequence ID" value="NZ_PGTZ01000006.1"/>
</dbReference>
<dbReference type="CDD" id="cd23669">
    <property type="entry name" value="GH55_SacteLam55A-like"/>
    <property type="match status" value="1"/>
</dbReference>
<dbReference type="InterPro" id="IPR008979">
    <property type="entry name" value="Galactose-bd-like_sf"/>
</dbReference>
<dbReference type="AlphaFoldDB" id="A0A2M8WVX7"/>
<organism evidence="3 4">
    <name type="scientific">Luteimicrobium subarcticum</name>
    <dbReference type="NCBI Taxonomy" id="620910"/>
    <lineage>
        <taxon>Bacteria</taxon>
        <taxon>Bacillati</taxon>
        <taxon>Actinomycetota</taxon>
        <taxon>Actinomycetes</taxon>
        <taxon>Micrococcales</taxon>
        <taxon>Luteimicrobium</taxon>
    </lineage>
</organism>
<name>A0A2M8WVX7_9MICO</name>
<accession>A0A2M8WVX7</accession>
<feature type="region of interest" description="Disordered" evidence="1">
    <location>
        <begin position="212"/>
        <end position="231"/>
    </location>
</feature>
<evidence type="ECO:0000313" key="4">
    <source>
        <dbReference type="Proteomes" id="UP000231586"/>
    </source>
</evidence>
<protein>
    <submittedName>
        <fullName evidence="3">F5/8 type C domain-containing protein</fullName>
    </submittedName>
</protein>
<dbReference type="PROSITE" id="PS51257">
    <property type="entry name" value="PROKAR_LIPOPROTEIN"/>
    <property type="match status" value="1"/>
</dbReference>
<feature type="compositionally biased region" description="Polar residues" evidence="1">
    <location>
        <begin position="213"/>
        <end position="222"/>
    </location>
</feature>
<dbReference type="InterPro" id="IPR000421">
    <property type="entry name" value="FA58C"/>
</dbReference>
<dbReference type="OrthoDB" id="2479530at2"/>
<dbReference type="Pfam" id="PF00754">
    <property type="entry name" value="F5_F8_type_C"/>
    <property type="match status" value="2"/>
</dbReference>
<proteinExistence type="predicted"/>
<dbReference type="PANTHER" id="PTHR45713">
    <property type="entry name" value="FTP DOMAIN-CONTAINING PROTEIN"/>
    <property type="match status" value="1"/>
</dbReference>
<evidence type="ECO:0000256" key="1">
    <source>
        <dbReference type="SAM" id="MobiDB-lite"/>
    </source>
</evidence>
<feature type="domain" description="F5/8 type C" evidence="2">
    <location>
        <begin position="35"/>
        <end position="177"/>
    </location>
</feature>
<sequence length="911" mass="94854">MNLARPSEHSASPAGRSRARARNVLATAAVTALACGAVVIPLTSAHAADTNLSQGKTATASSSENDGVFGAKAAVDGDTGTRWSSTFSDGQWLQVDLGQVSTITRVDLQWEAAYADAFQILVSNDGTTWTTAKTVTGGTGGKQSVTVSATGRYVRMLTTHRATTYGVSLWELQVFGTAGTSTPTPTPTPTSTPTSTPTGACGTTNVALGKAATASSTENAGTPASAAVDGDAGTRWSSAFTDAQWLQVDLGSSQNVCGVELDWEGAYGKAFQVQTSADGSTWTTVYSTTTGTGGTQKLTVSGTGRYVRVLGSARGTQYGYSLWELKVFTTSGSTSSPTSTPTQTPTSTPTPTPTSTGNPIPGGGSLGSNVHIFTPSDSAASIQSTLDSVFSRQETNQFGDERDLLLFAPGSYDVKANVGFYTSVAGLGKNPDDVNINGGVWVDAGWFDGNATQNFWRSVENLSITPQGYPERWAVAQAAPMRRVHVKGDLSVYPSSYGWASGGFIADSKVDGTVSTASQQQWFSRSSTFGGWSGSVWNMVFAGVQGAPSDAAYPNPPFTTVATQPVDVEKPYLYMSGSATTDLAVWVPSKQTSTSGVTWPNTPGRSVPISQFYVAHPGDTTAKINQALAQGLNLMFTPGVYHLDGTIAVNNPDTVVLGLGLATLIPDKNASAMTVADVNGVSVSGLLFDAGTAGSPSLLRVGTAGSHADHAADPISIHDIFTRVGGVVPGKTGTAIEIDADDTVVDHVWSWRADHGAGVGWTANTADYGFVVNGNDVTAYGLFVEHYQKYNVLWNGNGGKTYFYQSELAYDVPNQAAWQNGSTRGYAGYKVASTVTTHEAWGLGVYCYFNVDPTITVDRAIEVPDVPGVKIHHAASVSLGGNGSIQHVVNNTGGIAQGTATVPSYVTQYGG</sequence>